<dbReference type="InterPro" id="IPR048020">
    <property type="entry name" value="Transpos_IS3"/>
</dbReference>
<dbReference type="PANTHER" id="PTHR46889:SF4">
    <property type="entry name" value="TRANSPOSASE INSO FOR INSERTION SEQUENCE ELEMENT IS911B-RELATED"/>
    <property type="match status" value="1"/>
</dbReference>
<feature type="domain" description="Integrase catalytic" evidence="1">
    <location>
        <begin position="52"/>
        <end position="214"/>
    </location>
</feature>
<dbReference type="Proteomes" id="UP001500920">
    <property type="component" value="Unassembled WGS sequence"/>
</dbReference>
<evidence type="ECO:0000313" key="3">
    <source>
        <dbReference type="Proteomes" id="UP001500920"/>
    </source>
</evidence>
<organism evidence="2 3">
    <name type="scientific">Salinicoccus jeotgali</name>
    <dbReference type="NCBI Taxonomy" id="381634"/>
    <lineage>
        <taxon>Bacteria</taxon>
        <taxon>Bacillati</taxon>
        <taxon>Bacillota</taxon>
        <taxon>Bacilli</taxon>
        <taxon>Bacillales</taxon>
        <taxon>Staphylococcaceae</taxon>
        <taxon>Salinicoccus</taxon>
    </lineage>
</organism>
<name>A0ABP7EX43_9STAP</name>
<dbReference type="InterPro" id="IPR001584">
    <property type="entry name" value="Integrase_cat-core"/>
</dbReference>
<dbReference type="Pfam" id="PF00665">
    <property type="entry name" value="rve"/>
    <property type="match status" value="1"/>
</dbReference>
<dbReference type="Gene3D" id="3.30.420.10">
    <property type="entry name" value="Ribonuclease H-like superfamily/Ribonuclease H"/>
    <property type="match status" value="1"/>
</dbReference>
<gene>
    <name evidence="2" type="ORF">GCM10022378_15290</name>
</gene>
<dbReference type="PANTHER" id="PTHR46889">
    <property type="entry name" value="TRANSPOSASE INSF FOR INSERTION SEQUENCE IS3B-RELATED"/>
    <property type="match status" value="1"/>
</dbReference>
<dbReference type="InterPro" id="IPR036397">
    <property type="entry name" value="RNaseH_sf"/>
</dbReference>
<accession>A0ABP7EX43</accession>
<reference evidence="3" key="1">
    <citation type="journal article" date="2019" name="Int. J. Syst. Evol. Microbiol.">
        <title>The Global Catalogue of Microorganisms (GCM) 10K type strain sequencing project: providing services to taxonomists for standard genome sequencing and annotation.</title>
        <authorList>
            <consortium name="The Broad Institute Genomics Platform"/>
            <consortium name="The Broad Institute Genome Sequencing Center for Infectious Disease"/>
            <person name="Wu L."/>
            <person name="Ma J."/>
        </authorList>
    </citation>
    <scope>NUCLEOTIDE SEQUENCE [LARGE SCALE GENOMIC DNA]</scope>
    <source>
        <strain evidence="3">JCM 16981</strain>
    </source>
</reference>
<dbReference type="NCBIfam" id="NF033516">
    <property type="entry name" value="transpos_IS3"/>
    <property type="match status" value="1"/>
</dbReference>
<dbReference type="InterPro" id="IPR012337">
    <property type="entry name" value="RNaseH-like_sf"/>
</dbReference>
<keyword evidence="3" id="KW-1185">Reference proteome</keyword>
<dbReference type="InterPro" id="IPR050900">
    <property type="entry name" value="Transposase_IS3/IS150/IS904"/>
</dbReference>
<sequence>MQRDYNIKRNRNTVQRIMQKYHLQCRIKPKKKWQSQGETIIIAPDRIKRDFQAAAPNQKWVTDITYIQYGRTVQYLSTIIDLYNNEIVAAKLYNHQQTPLVLDTLKEALEKRAHPKGVIIHSDQGSVYTSYAYQSYVMENNLVSSMSRRGNCWDNAVIESFHSNLKSEAFIYTRFNSLSNVETISRVNQYLKYYNEERIQEKLGYLPPIHFGGR</sequence>
<evidence type="ECO:0000259" key="1">
    <source>
        <dbReference type="PROSITE" id="PS50994"/>
    </source>
</evidence>
<dbReference type="SUPFAM" id="SSF53098">
    <property type="entry name" value="Ribonuclease H-like"/>
    <property type="match status" value="1"/>
</dbReference>
<proteinExistence type="predicted"/>
<evidence type="ECO:0000313" key="2">
    <source>
        <dbReference type="EMBL" id="GAA3726791.1"/>
    </source>
</evidence>
<protein>
    <recommendedName>
        <fullName evidence="1">Integrase catalytic domain-containing protein</fullName>
    </recommendedName>
</protein>
<comment type="caution">
    <text evidence="2">The sequence shown here is derived from an EMBL/GenBank/DDBJ whole genome shotgun (WGS) entry which is preliminary data.</text>
</comment>
<dbReference type="PROSITE" id="PS50994">
    <property type="entry name" value="INTEGRASE"/>
    <property type="match status" value="1"/>
</dbReference>
<dbReference type="EMBL" id="BAABCK010000036">
    <property type="protein sequence ID" value="GAA3726791.1"/>
    <property type="molecule type" value="Genomic_DNA"/>
</dbReference>
<dbReference type="Pfam" id="PF13333">
    <property type="entry name" value="rve_2"/>
    <property type="match status" value="1"/>
</dbReference>